<feature type="transmembrane region" description="Helical" evidence="7">
    <location>
        <begin position="435"/>
        <end position="456"/>
    </location>
</feature>
<dbReference type="Pfam" id="PF01490">
    <property type="entry name" value="Aa_trans"/>
    <property type="match status" value="1"/>
</dbReference>
<evidence type="ECO:0000259" key="8">
    <source>
        <dbReference type="Pfam" id="PF01490"/>
    </source>
</evidence>
<keyword evidence="10" id="KW-1185">Reference proteome</keyword>
<evidence type="ECO:0000256" key="2">
    <source>
        <dbReference type="ARBA" id="ARBA00008066"/>
    </source>
</evidence>
<feature type="transmembrane region" description="Helical" evidence="7">
    <location>
        <begin position="281"/>
        <end position="302"/>
    </location>
</feature>
<evidence type="ECO:0000256" key="6">
    <source>
        <dbReference type="SAM" id="MobiDB-lite"/>
    </source>
</evidence>
<feature type="transmembrane region" description="Helical" evidence="7">
    <location>
        <begin position="314"/>
        <end position="335"/>
    </location>
</feature>
<feature type="transmembrane region" description="Helical" evidence="7">
    <location>
        <begin position="204"/>
        <end position="224"/>
    </location>
</feature>
<evidence type="ECO:0000256" key="4">
    <source>
        <dbReference type="ARBA" id="ARBA00022989"/>
    </source>
</evidence>
<protein>
    <recommendedName>
        <fullName evidence="8">Amino acid transporter transmembrane domain-containing protein</fullName>
    </recommendedName>
</protein>
<sequence length="588" mass="64095">MTPNKINPPNNYRYAVVHLINSSSFHYVQSPTTAGLDPRPRDPLARLRSGDATGHNEALQLLTIGVIWMVHGHYSIPQITPDEIPGTVDLCKFYQNLLHPNFVHAYIYIMAFTITEADAVDTTSKGKDKKIDDNAISRHLSNNATQADHEGQGKAYDVETQRAIQGDAHFHRLSWRRLTVVLIVEAIALGSLSLPAAFATLGMVAGVILCIGVGLVAMYASYILGEVKLRYPEVAHYADIGRLMMGGIGSKLFSIIFASQLILITGSHCLTGTIAFETITGSGVCSLAFGVVSAIILFLLAIPPSFTEAAILGYIDFASIIIAIGITMIATGIQSSSQPGGLGASTWSAWPQKNLTFSEAIVAVNSIVFAYAFAGAQPSFMDEMHTPKDYIKSIWWLGVIEVVIYTITGAVIYAFVGQDVQSPALLSAGSVVSRVAFGVALPVIFISGSINTTVVARFIHGRIYRNSITRYVNTVRGWVSWLAVVGIVTLIAWIIAEAIPFFSELLSISSSLFVSGLSFYLPPVMWYVLLKEGEWYERRNWKTAFFNGSVFIIGIIILVCGTYASIVELIHKFQRHAVNRPFTCQSLA</sequence>
<comment type="caution">
    <text evidence="9">The sequence shown here is derived from an EMBL/GenBank/DDBJ whole genome shotgun (WGS) entry which is preliminary data.</text>
</comment>
<dbReference type="GO" id="GO:0016020">
    <property type="term" value="C:membrane"/>
    <property type="evidence" value="ECO:0007669"/>
    <property type="project" value="UniProtKB-SubCell"/>
</dbReference>
<dbReference type="GO" id="GO:0015179">
    <property type="term" value="F:L-amino acid transmembrane transporter activity"/>
    <property type="evidence" value="ECO:0007669"/>
    <property type="project" value="TreeGrafter"/>
</dbReference>
<dbReference type="PANTHER" id="PTHR22950">
    <property type="entry name" value="AMINO ACID TRANSPORTER"/>
    <property type="match status" value="1"/>
</dbReference>
<accession>A0AAE1M6L0</accession>
<evidence type="ECO:0000313" key="9">
    <source>
        <dbReference type="EMBL" id="KAK4083887.1"/>
    </source>
</evidence>
<feature type="region of interest" description="Disordered" evidence="6">
    <location>
        <begin position="31"/>
        <end position="50"/>
    </location>
</feature>
<feature type="transmembrane region" description="Helical" evidence="7">
    <location>
        <begin position="508"/>
        <end position="529"/>
    </location>
</feature>
<feature type="transmembrane region" description="Helical" evidence="7">
    <location>
        <begin position="355"/>
        <end position="374"/>
    </location>
</feature>
<feature type="transmembrane region" description="Helical" evidence="7">
    <location>
        <begin position="178"/>
        <end position="198"/>
    </location>
</feature>
<dbReference type="PANTHER" id="PTHR22950:SF479">
    <property type="entry name" value="AMINO ACID TRANSPORTER (EUROFUNG)-RELATED"/>
    <property type="match status" value="1"/>
</dbReference>
<feature type="transmembrane region" description="Helical" evidence="7">
    <location>
        <begin position="477"/>
        <end position="496"/>
    </location>
</feature>
<evidence type="ECO:0000256" key="3">
    <source>
        <dbReference type="ARBA" id="ARBA00022692"/>
    </source>
</evidence>
<evidence type="ECO:0000256" key="5">
    <source>
        <dbReference type="ARBA" id="ARBA00023136"/>
    </source>
</evidence>
<keyword evidence="5 7" id="KW-0472">Membrane</keyword>
<evidence type="ECO:0000313" key="10">
    <source>
        <dbReference type="Proteomes" id="UP001273209"/>
    </source>
</evidence>
<gene>
    <name evidence="9" type="ORF">Triagg1_1549</name>
</gene>
<feature type="transmembrane region" description="Helical" evidence="7">
    <location>
        <begin position="541"/>
        <end position="566"/>
    </location>
</feature>
<reference evidence="9" key="1">
    <citation type="submission" date="2023-11" db="EMBL/GenBank/DDBJ databases">
        <title>The genome sequences of three competitors of mushroom-forming fungi.</title>
        <authorList>
            <person name="Beijen E."/>
            <person name="Ohm R.A."/>
        </authorList>
    </citation>
    <scope>NUCLEOTIDE SEQUENCE</scope>
    <source>
        <strain evidence="9">CBS 100526</strain>
    </source>
</reference>
<dbReference type="Proteomes" id="UP001273209">
    <property type="component" value="Unassembled WGS sequence"/>
</dbReference>
<dbReference type="GeneID" id="87915536"/>
<feature type="transmembrane region" description="Helical" evidence="7">
    <location>
        <begin position="394"/>
        <end position="415"/>
    </location>
</feature>
<dbReference type="RefSeq" id="XP_062759888.1">
    <property type="nucleotide sequence ID" value="XM_062895631.1"/>
</dbReference>
<evidence type="ECO:0000256" key="1">
    <source>
        <dbReference type="ARBA" id="ARBA00004141"/>
    </source>
</evidence>
<proteinExistence type="inferred from homology"/>
<dbReference type="AlphaFoldDB" id="A0AAE1M6L0"/>
<comment type="subcellular location">
    <subcellularLocation>
        <location evidence="1">Membrane</location>
        <topology evidence="1">Multi-pass membrane protein</topology>
    </subcellularLocation>
</comment>
<name>A0AAE1M6L0_9HYPO</name>
<dbReference type="EMBL" id="JAWRVG010000003">
    <property type="protein sequence ID" value="KAK4083887.1"/>
    <property type="molecule type" value="Genomic_DNA"/>
</dbReference>
<keyword evidence="4 7" id="KW-1133">Transmembrane helix</keyword>
<dbReference type="InterPro" id="IPR013057">
    <property type="entry name" value="AA_transpt_TM"/>
</dbReference>
<feature type="domain" description="Amino acid transporter transmembrane" evidence="8">
    <location>
        <begin position="171"/>
        <end position="566"/>
    </location>
</feature>
<evidence type="ECO:0000256" key="7">
    <source>
        <dbReference type="SAM" id="Phobius"/>
    </source>
</evidence>
<organism evidence="9 10">
    <name type="scientific">Trichoderma aggressivum f. europaeum</name>
    <dbReference type="NCBI Taxonomy" id="173218"/>
    <lineage>
        <taxon>Eukaryota</taxon>
        <taxon>Fungi</taxon>
        <taxon>Dikarya</taxon>
        <taxon>Ascomycota</taxon>
        <taxon>Pezizomycotina</taxon>
        <taxon>Sordariomycetes</taxon>
        <taxon>Hypocreomycetidae</taxon>
        <taxon>Hypocreales</taxon>
        <taxon>Hypocreaceae</taxon>
        <taxon>Trichoderma</taxon>
    </lineage>
</organism>
<comment type="similarity">
    <text evidence="2">Belongs to the amino acid/polyamine transporter 2 family.</text>
</comment>
<keyword evidence="3 7" id="KW-0812">Transmembrane</keyword>
<feature type="transmembrane region" description="Helical" evidence="7">
    <location>
        <begin position="252"/>
        <end position="275"/>
    </location>
</feature>
<feature type="compositionally biased region" description="Basic and acidic residues" evidence="6">
    <location>
        <begin position="38"/>
        <end position="49"/>
    </location>
</feature>